<proteinExistence type="predicted"/>
<keyword evidence="2" id="KW-1133">Transmembrane helix</keyword>
<gene>
    <name evidence="4" type="ORF">BQ4739_LOCUS3477</name>
</gene>
<keyword evidence="3" id="KW-0732">Signal</keyword>
<evidence type="ECO:0000256" key="1">
    <source>
        <dbReference type="SAM" id="MobiDB-lite"/>
    </source>
</evidence>
<feature type="transmembrane region" description="Helical" evidence="2">
    <location>
        <begin position="146"/>
        <end position="168"/>
    </location>
</feature>
<feature type="chain" id="PRO_5016921293" evidence="3">
    <location>
        <begin position="18"/>
        <end position="199"/>
    </location>
</feature>
<feature type="transmembrane region" description="Helical" evidence="2">
    <location>
        <begin position="74"/>
        <end position="93"/>
    </location>
</feature>
<name>A0A383VCK2_TETOB</name>
<feature type="region of interest" description="Disordered" evidence="1">
    <location>
        <begin position="174"/>
        <end position="199"/>
    </location>
</feature>
<accession>A0A383VCK2</accession>
<keyword evidence="2" id="KW-0812">Transmembrane</keyword>
<sequence>MMAIAVFCFSNVGLILLHKQLTSLGSTDEERKDLVALDFRKEGYTAADVESLLSKYGPEGRTTYALYEALDLAVFMWSYAAVLSMMLSVTAAVAPFEVLKLANLLPWAAAAADAVENSIILAMLATYPQHVAAVAPLAVTASAAKWTLLSLTASTVAGLGFYCLYAAAKQASRPKQQQQRQQGQQQQGQAARSQQKKQR</sequence>
<dbReference type="Proteomes" id="UP000256970">
    <property type="component" value="Unassembled WGS sequence"/>
</dbReference>
<dbReference type="AlphaFoldDB" id="A0A383VCK2"/>
<feature type="signal peptide" evidence="3">
    <location>
        <begin position="1"/>
        <end position="17"/>
    </location>
</feature>
<evidence type="ECO:0000313" key="5">
    <source>
        <dbReference type="Proteomes" id="UP000256970"/>
    </source>
</evidence>
<protein>
    <submittedName>
        <fullName evidence="4">Uncharacterized protein</fullName>
    </submittedName>
</protein>
<feature type="compositionally biased region" description="Low complexity" evidence="1">
    <location>
        <begin position="174"/>
        <end position="193"/>
    </location>
</feature>
<organism evidence="4 5">
    <name type="scientific">Tetradesmus obliquus</name>
    <name type="common">Green alga</name>
    <name type="synonym">Acutodesmus obliquus</name>
    <dbReference type="NCBI Taxonomy" id="3088"/>
    <lineage>
        <taxon>Eukaryota</taxon>
        <taxon>Viridiplantae</taxon>
        <taxon>Chlorophyta</taxon>
        <taxon>core chlorophytes</taxon>
        <taxon>Chlorophyceae</taxon>
        <taxon>CS clade</taxon>
        <taxon>Sphaeropleales</taxon>
        <taxon>Scenedesmaceae</taxon>
        <taxon>Tetradesmus</taxon>
    </lineage>
</organism>
<evidence type="ECO:0000256" key="3">
    <source>
        <dbReference type="SAM" id="SignalP"/>
    </source>
</evidence>
<dbReference type="EMBL" id="FNXT01000270">
    <property type="protein sequence ID" value="SZX62901.1"/>
    <property type="molecule type" value="Genomic_DNA"/>
</dbReference>
<keyword evidence="2" id="KW-0472">Membrane</keyword>
<evidence type="ECO:0000256" key="2">
    <source>
        <dbReference type="SAM" id="Phobius"/>
    </source>
</evidence>
<evidence type="ECO:0000313" key="4">
    <source>
        <dbReference type="EMBL" id="SZX62901.1"/>
    </source>
</evidence>
<reference evidence="4 5" key="1">
    <citation type="submission" date="2016-10" db="EMBL/GenBank/DDBJ databases">
        <authorList>
            <person name="Cai Z."/>
        </authorList>
    </citation>
    <scope>NUCLEOTIDE SEQUENCE [LARGE SCALE GENOMIC DNA]</scope>
</reference>
<keyword evidence="5" id="KW-1185">Reference proteome</keyword>